<evidence type="ECO:0000256" key="1">
    <source>
        <dbReference type="SAM" id="MobiDB-lite"/>
    </source>
</evidence>
<dbReference type="Proteomes" id="UP000247810">
    <property type="component" value="Unassembled WGS sequence"/>
</dbReference>
<evidence type="ECO:0000313" key="3">
    <source>
        <dbReference type="Proteomes" id="UP000247810"/>
    </source>
</evidence>
<feature type="compositionally biased region" description="Basic and acidic residues" evidence="1">
    <location>
        <begin position="159"/>
        <end position="169"/>
    </location>
</feature>
<reference evidence="2 3" key="1">
    <citation type="submission" date="2018-02" db="EMBL/GenBank/DDBJ databases">
        <title>The genomes of Aspergillus section Nigri reveals drivers in fungal speciation.</title>
        <authorList>
            <consortium name="DOE Joint Genome Institute"/>
            <person name="Vesth T.C."/>
            <person name="Nybo J."/>
            <person name="Theobald S."/>
            <person name="Brandl J."/>
            <person name="Frisvad J.C."/>
            <person name="Nielsen K.F."/>
            <person name="Lyhne E.K."/>
            <person name="Kogle M.E."/>
            <person name="Kuo A."/>
            <person name="Riley R."/>
            <person name="Clum A."/>
            <person name="Nolan M."/>
            <person name="Lipzen A."/>
            <person name="Salamov A."/>
            <person name="Henrissat B."/>
            <person name="Wiebenga A."/>
            <person name="De vries R.P."/>
            <person name="Grigoriev I.V."/>
            <person name="Mortensen U.H."/>
            <person name="Andersen M.R."/>
            <person name="Baker S.E."/>
        </authorList>
    </citation>
    <scope>NUCLEOTIDE SEQUENCE [LARGE SCALE GENOMIC DNA]</scope>
    <source>
        <strain evidence="2 3">CBS 707.79</strain>
    </source>
</reference>
<evidence type="ECO:0000313" key="2">
    <source>
        <dbReference type="EMBL" id="PYH98127.1"/>
    </source>
</evidence>
<dbReference type="VEuPathDB" id="FungiDB:BO71DRAFT_78680"/>
<name>A0A319DVC5_9EURO</name>
<protein>
    <submittedName>
        <fullName evidence="2">Uncharacterized protein</fullName>
    </submittedName>
</protein>
<feature type="region of interest" description="Disordered" evidence="1">
    <location>
        <begin position="150"/>
        <end position="180"/>
    </location>
</feature>
<organism evidence="2 3">
    <name type="scientific">Aspergillus ellipticus CBS 707.79</name>
    <dbReference type="NCBI Taxonomy" id="1448320"/>
    <lineage>
        <taxon>Eukaryota</taxon>
        <taxon>Fungi</taxon>
        <taxon>Dikarya</taxon>
        <taxon>Ascomycota</taxon>
        <taxon>Pezizomycotina</taxon>
        <taxon>Eurotiomycetes</taxon>
        <taxon>Eurotiomycetidae</taxon>
        <taxon>Eurotiales</taxon>
        <taxon>Aspergillaceae</taxon>
        <taxon>Aspergillus</taxon>
        <taxon>Aspergillus subgen. Circumdati</taxon>
    </lineage>
</organism>
<accession>A0A319DVC5</accession>
<sequence>MLRGPGPNGHGLQDDIDGWQKKISRCCLLKDIWQYRIREIPHSPVDPMGFPWWAILRNGANPTSDKVSPTTASHPDCFARYGLLFFKVCVDFQVPRIYTRSRRGLPATARHPPRRACWTRQPLGMIASFPHGSRTWSAGPLDRGRGEKMVIAPGQGMPDESRYDRRVTRDSSPADWPRRK</sequence>
<gene>
    <name evidence="2" type="ORF">BO71DRAFT_78680</name>
</gene>
<dbReference type="AlphaFoldDB" id="A0A319DVC5"/>
<keyword evidence="3" id="KW-1185">Reference proteome</keyword>
<dbReference type="EMBL" id="KZ825815">
    <property type="protein sequence ID" value="PYH98127.1"/>
    <property type="molecule type" value="Genomic_DNA"/>
</dbReference>
<proteinExistence type="predicted"/>